<evidence type="ECO:0000313" key="5">
    <source>
        <dbReference type="EMBL" id="KAH9001061.1"/>
    </source>
</evidence>
<dbReference type="GO" id="GO:0043161">
    <property type="term" value="P:proteasome-mediated ubiquitin-dependent protein catabolic process"/>
    <property type="evidence" value="ECO:0007669"/>
    <property type="project" value="TreeGrafter"/>
</dbReference>
<dbReference type="PANTHER" id="PTHR22838:SF0">
    <property type="entry name" value="WD REPEAT-CONTAINING PROTEIN 26"/>
    <property type="match status" value="1"/>
</dbReference>
<accession>A0AAD4QHW9</accession>
<dbReference type="InterPro" id="IPR015943">
    <property type="entry name" value="WD40/YVTN_repeat-like_dom_sf"/>
</dbReference>
<dbReference type="SUPFAM" id="SSF50978">
    <property type="entry name" value="WD40 repeat-like"/>
    <property type="match status" value="1"/>
</dbReference>
<dbReference type="Proteomes" id="UP001201163">
    <property type="component" value="Unassembled WGS sequence"/>
</dbReference>
<dbReference type="Pfam" id="PF00400">
    <property type="entry name" value="WD40"/>
    <property type="match status" value="1"/>
</dbReference>
<keyword evidence="6" id="KW-1185">Reference proteome</keyword>
<feature type="repeat" description="WD" evidence="3">
    <location>
        <begin position="128"/>
        <end position="170"/>
    </location>
</feature>
<evidence type="ECO:0000256" key="2">
    <source>
        <dbReference type="ARBA" id="ARBA00022737"/>
    </source>
</evidence>
<evidence type="ECO:0000256" key="3">
    <source>
        <dbReference type="PROSITE-ProRule" id="PRU00221"/>
    </source>
</evidence>
<proteinExistence type="predicted"/>
<comment type="caution">
    <text evidence="5">The sequence shown here is derived from an EMBL/GenBank/DDBJ whole genome shotgun (WGS) entry which is preliminary data.</text>
</comment>
<dbReference type="EMBL" id="JAKELL010000001">
    <property type="protein sequence ID" value="KAH9001061.1"/>
    <property type="molecule type" value="Genomic_DNA"/>
</dbReference>
<gene>
    <name evidence="5" type="ORF">EDB92DRAFT_7140</name>
</gene>
<feature type="compositionally biased region" description="Low complexity" evidence="4">
    <location>
        <begin position="163"/>
        <end position="177"/>
    </location>
</feature>
<dbReference type="InterPro" id="IPR051350">
    <property type="entry name" value="WD_repeat-ST_regulator"/>
</dbReference>
<dbReference type="PANTHER" id="PTHR22838">
    <property type="entry name" value="WD REPEAT PROTEIN 26-RELATED"/>
    <property type="match status" value="1"/>
</dbReference>
<reference evidence="5" key="1">
    <citation type="submission" date="2022-01" db="EMBL/GenBank/DDBJ databases">
        <title>Comparative genomics reveals a dynamic genome evolution in the ectomycorrhizal milk-cap (Lactarius) mushrooms.</title>
        <authorList>
            <consortium name="DOE Joint Genome Institute"/>
            <person name="Lebreton A."/>
            <person name="Tang N."/>
            <person name="Kuo A."/>
            <person name="LaButti K."/>
            <person name="Drula E."/>
            <person name="Barry K."/>
            <person name="Clum A."/>
            <person name="Lipzen A."/>
            <person name="Mousain D."/>
            <person name="Ng V."/>
            <person name="Wang R."/>
            <person name="Wang X."/>
            <person name="Dai Y."/>
            <person name="Henrissat B."/>
            <person name="Grigoriev I.V."/>
            <person name="Guerin-Laguette A."/>
            <person name="Yu F."/>
            <person name="Martin F.M."/>
        </authorList>
    </citation>
    <scope>NUCLEOTIDE SEQUENCE</scope>
    <source>
        <strain evidence="5">QP</strain>
    </source>
</reference>
<dbReference type="Gene3D" id="2.130.10.10">
    <property type="entry name" value="YVTN repeat-like/Quinoprotein amine dehydrogenase"/>
    <property type="match status" value="2"/>
</dbReference>
<dbReference type="InterPro" id="IPR036322">
    <property type="entry name" value="WD40_repeat_dom_sf"/>
</dbReference>
<evidence type="ECO:0000313" key="6">
    <source>
        <dbReference type="Proteomes" id="UP001201163"/>
    </source>
</evidence>
<keyword evidence="1 3" id="KW-0853">WD repeat</keyword>
<protein>
    <submittedName>
        <fullName evidence="5">WD40-repeat-containing domain protein</fullName>
    </submittedName>
</protein>
<dbReference type="SMART" id="SM00320">
    <property type="entry name" value="WD40"/>
    <property type="match status" value="2"/>
</dbReference>
<dbReference type="GO" id="GO:0034657">
    <property type="term" value="C:GID complex"/>
    <property type="evidence" value="ECO:0007669"/>
    <property type="project" value="TreeGrafter"/>
</dbReference>
<name>A0AAD4QHW9_9AGAM</name>
<evidence type="ECO:0000256" key="1">
    <source>
        <dbReference type="ARBA" id="ARBA00022574"/>
    </source>
</evidence>
<dbReference type="InterPro" id="IPR001680">
    <property type="entry name" value="WD40_rpt"/>
</dbReference>
<feature type="region of interest" description="Disordered" evidence="4">
    <location>
        <begin position="163"/>
        <end position="206"/>
    </location>
</feature>
<evidence type="ECO:0000256" key="4">
    <source>
        <dbReference type="SAM" id="MobiDB-lite"/>
    </source>
</evidence>
<organism evidence="5 6">
    <name type="scientific">Lactarius akahatsu</name>
    <dbReference type="NCBI Taxonomy" id="416441"/>
    <lineage>
        <taxon>Eukaryota</taxon>
        <taxon>Fungi</taxon>
        <taxon>Dikarya</taxon>
        <taxon>Basidiomycota</taxon>
        <taxon>Agaricomycotina</taxon>
        <taxon>Agaricomycetes</taxon>
        <taxon>Russulales</taxon>
        <taxon>Russulaceae</taxon>
        <taxon>Lactarius</taxon>
    </lineage>
</organism>
<dbReference type="PROSITE" id="PS50082">
    <property type="entry name" value="WD_REPEATS_2"/>
    <property type="match status" value="1"/>
</dbReference>
<sequence>MIVYDLTTKQPELSVSRRGGFSTSVNISSDSQYALVNHAPGEILLWDLFTASDLQYTGQRQTRHVIRSCFGGVDGNLVVSGSEGTWSCLSLSQFGPLTHRLPCVGRCVVDGNVYIWDRERAVLLDVLTGHGSGSVNSVAWNPRNTQIFASCSDDFTIRLWEPSTGSGAEAESSSGLAHQTADEQTQQTHERDPNREKVRGEQRAPG</sequence>
<dbReference type="AlphaFoldDB" id="A0AAD4QHW9"/>
<keyword evidence="2" id="KW-0677">Repeat</keyword>
<feature type="compositionally biased region" description="Basic and acidic residues" evidence="4">
    <location>
        <begin position="188"/>
        <end position="206"/>
    </location>
</feature>